<reference evidence="2 3" key="1">
    <citation type="submission" date="2019-09" db="EMBL/GenBank/DDBJ databases">
        <title>A chromosome-level genome assembly of the Chinese tupelo Nyssa sinensis.</title>
        <authorList>
            <person name="Yang X."/>
            <person name="Kang M."/>
            <person name="Yang Y."/>
            <person name="Xiong H."/>
            <person name="Wang M."/>
            <person name="Zhang Z."/>
            <person name="Wang Z."/>
            <person name="Wu H."/>
            <person name="Ma T."/>
            <person name="Liu J."/>
            <person name="Xi Z."/>
        </authorList>
    </citation>
    <scope>NUCLEOTIDE SEQUENCE [LARGE SCALE GENOMIC DNA]</scope>
    <source>
        <strain evidence="2">J267</strain>
        <tissue evidence="2">Leaf</tissue>
    </source>
</reference>
<dbReference type="AlphaFoldDB" id="A0A5J5B5N8"/>
<evidence type="ECO:0008006" key="4">
    <source>
        <dbReference type="Google" id="ProtNLM"/>
    </source>
</evidence>
<sequence length="233" mass="25682">MRRKYLKGLFNSLRDVIQDYDDSVGEIAHFDNSGNGGSLNSSAEQENGDYADQAAKTEEESSVTYETGRDHGTEVLPDHGTELEKDASGNTESLSWEELDRLVASRWTGENTGQQTGGVDAANDDDHKSHEERPKDPRFNVHYDKSGSKNVNSPPLLFLPGFGVGSFHYEKQLKDLGCDFGVWALDFLGQGMSLPFEDPTPRCKDRSMSEGEGLSGTYRGIAIEGIAFFSWQG</sequence>
<accession>A0A5J5B5N8</accession>
<dbReference type="SUPFAM" id="SSF53474">
    <property type="entry name" value="alpha/beta-Hydrolases"/>
    <property type="match status" value="1"/>
</dbReference>
<dbReference type="GO" id="GO:0080124">
    <property type="term" value="F:pheophytinase activity"/>
    <property type="evidence" value="ECO:0007669"/>
    <property type="project" value="InterPro"/>
</dbReference>
<proteinExistence type="predicted"/>
<feature type="compositionally biased region" description="Basic and acidic residues" evidence="1">
    <location>
        <begin position="67"/>
        <end position="87"/>
    </location>
</feature>
<evidence type="ECO:0000313" key="2">
    <source>
        <dbReference type="EMBL" id="KAA8537978.1"/>
    </source>
</evidence>
<keyword evidence="3" id="KW-1185">Reference proteome</keyword>
<evidence type="ECO:0000313" key="3">
    <source>
        <dbReference type="Proteomes" id="UP000325577"/>
    </source>
</evidence>
<feature type="compositionally biased region" description="Basic and acidic residues" evidence="1">
    <location>
        <begin position="124"/>
        <end position="147"/>
    </location>
</feature>
<name>A0A5J5B5N8_9ASTE</name>
<dbReference type="GO" id="GO:0009507">
    <property type="term" value="C:chloroplast"/>
    <property type="evidence" value="ECO:0007669"/>
    <property type="project" value="TreeGrafter"/>
</dbReference>
<dbReference type="EMBL" id="CM018038">
    <property type="protein sequence ID" value="KAA8537978.1"/>
    <property type="molecule type" value="Genomic_DNA"/>
</dbReference>
<dbReference type="GO" id="GO:0015996">
    <property type="term" value="P:chlorophyll catabolic process"/>
    <property type="evidence" value="ECO:0007669"/>
    <property type="project" value="InterPro"/>
</dbReference>
<dbReference type="InterPro" id="IPR044211">
    <property type="entry name" value="PPH_chloroplastic"/>
</dbReference>
<dbReference type="Proteomes" id="UP000325577">
    <property type="component" value="Linkage Group LG15"/>
</dbReference>
<dbReference type="PANTHER" id="PTHR47280">
    <property type="entry name" value="PHEOPHYTINASE, CHLOROPLASTIC"/>
    <property type="match status" value="1"/>
</dbReference>
<gene>
    <name evidence="2" type="ORF">F0562_027443</name>
</gene>
<organism evidence="2 3">
    <name type="scientific">Nyssa sinensis</name>
    <dbReference type="NCBI Taxonomy" id="561372"/>
    <lineage>
        <taxon>Eukaryota</taxon>
        <taxon>Viridiplantae</taxon>
        <taxon>Streptophyta</taxon>
        <taxon>Embryophyta</taxon>
        <taxon>Tracheophyta</taxon>
        <taxon>Spermatophyta</taxon>
        <taxon>Magnoliopsida</taxon>
        <taxon>eudicotyledons</taxon>
        <taxon>Gunneridae</taxon>
        <taxon>Pentapetalae</taxon>
        <taxon>asterids</taxon>
        <taxon>Cornales</taxon>
        <taxon>Nyssaceae</taxon>
        <taxon>Nyssa</taxon>
    </lineage>
</organism>
<feature type="region of interest" description="Disordered" evidence="1">
    <location>
        <begin position="108"/>
        <end position="147"/>
    </location>
</feature>
<dbReference type="OrthoDB" id="28322at2759"/>
<dbReference type="PANTHER" id="PTHR47280:SF1">
    <property type="entry name" value="PHEOPHYTINASE, CHLOROPLASTIC"/>
    <property type="match status" value="1"/>
</dbReference>
<protein>
    <recommendedName>
        <fullName evidence="4">AB hydrolase-1 domain-containing protein</fullName>
    </recommendedName>
</protein>
<dbReference type="Gene3D" id="3.40.50.1820">
    <property type="entry name" value="alpha/beta hydrolase"/>
    <property type="match status" value="1"/>
</dbReference>
<dbReference type="InterPro" id="IPR029058">
    <property type="entry name" value="AB_hydrolase_fold"/>
</dbReference>
<evidence type="ECO:0000256" key="1">
    <source>
        <dbReference type="SAM" id="MobiDB-lite"/>
    </source>
</evidence>
<feature type="region of interest" description="Disordered" evidence="1">
    <location>
        <begin position="31"/>
        <end position="95"/>
    </location>
</feature>